<keyword evidence="5 7" id="KW-1133">Transmembrane helix</keyword>
<feature type="transmembrane region" description="Helical" evidence="7">
    <location>
        <begin position="228"/>
        <end position="249"/>
    </location>
</feature>
<feature type="transmembrane region" description="Helical" evidence="7">
    <location>
        <begin position="148"/>
        <end position="171"/>
    </location>
</feature>
<dbReference type="InterPro" id="IPR045276">
    <property type="entry name" value="YbiO_bact"/>
</dbReference>
<dbReference type="Proteomes" id="UP000451565">
    <property type="component" value="Unassembled WGS sequence"/>
</dbReference>
<name>A0A843YR26_9BURK</name>
<dbReference type="OrthoDB" id="6500477at2"/>
<evidence type="ECO:0000313" key="11">
    <source>
        <dbReference type="EMBL" id="MQQ99962.1"/>
    </source>
</evidence>
<evidence type="ECO:0000259" key="9">
    <source>
        <dbReference type="Pfam" id="PF00924"/>
    </source>
</evidence>
<evidence type="ECO:0000256" key="1">
    <source>
        <dbReference type="ARBA" id="ARBA00004651"/>
    </source>
</evidence>
<evidence type="ECO:0000256" key="7">
    <source>
        <dbReference type="SAM" id="Phobius"/>
    </source>
</evidence>
<dbReference type="InterPro" id="IPR006685">
    <property type="entry name" value="MscS_channel_2nd"/>
</dbReference>
<dbReference type="Gene3D" id="1.10.287.1260">
    <property type="match status" value="1"/>
</dbReference>
<proteinExistence type="inferred from homology"/>
<dbReference type="PANTHER" id="PTHR30460:SF0">
    <property type="entry name" value="MODERATE CONDUCTANCE MECHANOSENSITIVE CHANNEL YBIO"/>
    <property type="match status" value="1"/>
</dbReference>
<dbReference type="InterPro" id="IPR049142">
    <property type="entry name" value="MS_channel_1st"/>
</dbReference>
<organism evidence="11 12">
    <name type="scientific">Glaciimonas soli</name>
    <dbReference type="NCBI Taxonomy" id="2590999"/>
    <lineage>
        <taxon>Bacteria</taxon>
        <taxon>Pseudomonadati</taxon>
        <taxon>Pseudomonadota</taxon>
        <taxon>Betaproteobacteria</taxon>
        <taxon>Burkholderiales</taxon>
        <taxon>Oxalobacteraceae</taxon>
        <taxon>Glaciimonas</taxon>
    </lineage>
</organism>
<accession>A0A843YR26</accession>
<dbReference type="RefSeq" id="WP_153233490.1">
    <property type="nucleotide sequence ID" value="NZ_WINI01000001.1"/>
</dbReference>
<keyword evidence="6 7" id="KW-0472">Membrane</keyword>
<dbReference type="InterPro" id="IPR010920">
    <property type="entry name" value="LSM_dom_sf"/>
</dbReference>
<evidence type="ECO:0000256" key="3">
    <source>
        <dbReference type="ARBA" id="ARBA00022475"/>
    </source>
</evidence>
<comment type="caution">
    <text evidence="11">The sequence shown here is derived from an EMBL/GenBank/DDBJ whole genome shotgun (WGS) entry which is preliminary data.</text>
</comment>
<feature type="domain" description="Mechanosensitive ion channel MscS" evidence="9">
    <location>
        <begin position="560"/>
        <end position="624"/>
    </location>
</feature>
<keyword evidence="8" id="KW-0732">Signal</keyword>
<feature type="chain" id="PRO_5032672064" evidence="8">
    <location>
        <begin position="36"/>
        <end position="733"/>
    </location>
</feature>
<dbReference type="SUPFAM" id="SSF82861">
    <property type="entry name" value="Mechanosensitive channel protein MscS (YggB), transmembrane region"/>
    <property type="match status" value="1"/>
</dbReference>
<feature type="transmembrane region" description="Helical" evidence="7">
    <location>
        <begin position="269"/>
        <end position="285"/>
    </location>
</feature>
<feature type="transmembrane region" description="Helical" evidence="7">
    <location>
        <begin position="542"/>
        <end position="561"/>
    </location>
</feature>
<feature type="transmembrane region" description="Helical" evidence="7">
    <location>
        <begin position="470"/>
        <end position="493"/>
    </location>
</feature>
<dbReference type="SUPFAM" id="SSF50182">
    <property type="entry name" value="Sm-like ribonucleoproteins"/>
    <property type="match status" value="1"/>
</dbReference>
<feature type="transmembrane region" description="Helical" evidence="7">
    <location>
        <begin position="377"/>
        <end position="398"/>
    </location>
</feature>
<dbReference type="EMBL" id="WINI01000001">
    <property type="protein sequence ID" value="MQQ99962.1"/>
    <property type="molecule type" value="Genomic_DNA"/>
</dbReference>
<feature type="transmembrane region" description="Helical" evidence="7">
    <location>
        <begin position="514"/>
        <end position="536"/>
    </location>
</feature>
<dbReference type="InterPro" id="IPR011014">
    <property type="entry name" value="MscS_channel_TM-2"/>
</dbReference>
<keyword evidence="4 7" id="KW-0812">Transmembrane</keyword>
<keyword evidence="12" id="KW-1185">Reference proteome</keyword>
<evidence type="ECO:0000256" key="5">
    <source>
        <dbReference type="ARBA" id="ARBA00022989"/>
    </source>
</evidence>
<dbReference type="PANTHER" id="PTHR30460">
    <property type="entry name" value="MODERATE CONDUCTANCE MECHANOSENSITIVE CHANNEL YBIO"/>
    <property type="match status" value="1"/>
</dbReference>
<dbReference type="SUPFAM" id="SSF82689">
    <property type="entry name" value="Mechanosensitive channel protein MscS (YggB), C-terminal domain"/>
    <property type="match status" value="1"/>
</dbReference>
<feature type="signal peptide" evidence="8">
    <location>
        <begin position="1"/>
        <end position="35"/>
    </location>
</feature>
<feature type="domain" description="Mechanosensitive ion channel transmembrane helices 2/3" evidence="10">
    <location>
        <begin position="522"/>
        <end position="558"/>
    </location>
</feature>
<dbReference type="Pfam" id="PF00924">
    <property type="entry name" value="MS_channel_2nd"/>
    <property type="match status" value="1"/>
</dbReference>
<feature type="transmembrane region" description="Helical" evidence="7">
    <location>
        <begin position="418"/>
        <end position="439"/>
    </location>
</feature>
<evidence type="ECO:0000313" key="12">
    <source>
        <dbReference type="Proteomes" id="UP000451565"/>
    </source>
</evidence>
<evidence type="ECO:0000256" key="6">
    <source>
        <dbReference type="ARBA" id="ARBA00023136"/>
    </source>
</evidence>
<protein>
    <submittedName>
        <fullName evidence="11">Mechanosensitive ion channel</fullName>
    </submittedName>
</protein>
<evidence type="ECO:0000259" key="10">
    <source>
        <dbReference type="Pfam" id="PF21088"/>
    </source>
</evidence>
<dbReference type="InterPro" id="IPR011066">
    <property type="entry name" value="MscS_channel_C_sf"/>
</dbReference>
<gene>
    <name evidence="11" type="ORF">GEV47_04600</name>
</gene>
<keyword evidence="3" id="KW-1003">Cell membrane</keyword>
<dbReference type="GO" id="GO:0005886">
    <property type="term" value="C:plasma membrane"/>
    <property type="evidence" value="ECO:0007669"/>
    <property type="project" value="UniProtKB-SubCell"/>
</dbReference>
<evidence type="ECO:0000256" key="4">
    <source>
        <dbReference type="ARBA" id="ARBA00022692"/>
    </source>
</evidence>
<dbReference type="Pfam" id="PF21088">
    <property type="entry name" value="MS_channel_1st"/>
    <property type="match status" value="1"/>
</dbReference>
<evidence type="ECO:0000256" key="2">
    <source>
        <dbReference type="ARBA" id="ARBA00008017"/>
    </source>
</evidence>
<dbReference type="AlphaFoldDB" id="A0A843YR26"/>
<dbReference type="InterPro" id="IPR023408">
    <property type="entry name" value="MscS_beta-dom_sf"/>
</dbReference>
<reference evidence="11 12" key="1">
    <citation type="submission" date="2019-10" db="EMBL/GenBank/DDBJ databases">
        <title>Glaciimonas soli sp. nov., a psychrophilic bacterium isolated from the forest soil of a high elevation mountain in Taiwan.</title>
        <authorList>
            <person name="Wang L.-T."/>
            <person name="Shieh W.Y."/>
        </authorList>
    </citation>
    <scope>NUCLEOTIDE SEQUENCE [LARGE SCALE GENOMIC DNA]</scope>
    <source>
        <strain evidence="11 12">GS1</strain>
    </source>
</reference>
<sequence length="733" mass="79443">MKSLLSDTFARFFSCAFICLVACVLLLAHAPVAYATGATGGGSTTTPAAPPSSSVLSTLEQTLKSNPSTSALGASLQKATQPAATNNTTTNPANKGLIGLISNSLDSAQSHYSQVVAPQKYWSQQFGSAWADLSTLISRQDNDTPLRVLLHFVEMLILFGIVLVIVQYIGKRVRSHFQMHLELSKDPSAKELFIYILNRMVPSLLALLVVITVVLSQPLSLGRVLAVVLLYSLIGARLFRAICAIIFSLSHTGHRNVAINIIHQHGWKLLYAIGCAGFLGDGINNSKLSPIIGSALSSVVATLANLTAVILCCVFAIRFQRPVGQLIANRALEIRQNHRARIETLEIVASLWHWPVLILAAGVSFATLIGLDKSSDALNHALSSVALLIALFFVRALIQRIVTRKLAPLRAKRRPSPYIERILKAAFSLLQAALIIGFLELLTRIWSHSLLEVATTTALGQLALKALSKISLTLIVAWLVWIILDTAIQEAISPSRSSRRGRRASTRMRTILPLLRNAAMLTILTVTVITTLANLGINVTPLLASAGVVGIAVGFGSQSLIKDVITGIFILIEDSMSVGDWVDLGNSHAGTVEHLSIRTVRLRDSNGSVHSVPFSQIVAIRNDSRGYTYATLKLQVTLASSIDDALKLMQETGAEMLKDRRLKQILQNPIEVYGVNGFELNGINLIAGFRTNPQTQSEVVRAFNRRIKNKIDASTTVHLATAWENFPAVSKTV</sequence>
<evidence type="ECO:0000256" key="8">
    <source>
        <dbReference type="SAM" id="SignalP"/>
    </source>
</evidence>
<dbReference type="GO" id="GO:0008381">
    <property type="term" value="F:mechanosensitive monoatomic ion channel activity"/>
    <property type="evidence" value="ECO:0007669"/>
    <property type="project" value="InterPro"/>
</dbReference>
<feature type="transmembrane region" description="Helical" evidence="7">
    <location>
        <begin position="192"/>
        <end position="216"/>
    </location>
</feature>
<dbReference type="Gene3D" id="2.30.30.60">
    <property type="match status" value="1"/>
</dbReference>
<comment type="similarity">
    <text evidence="2">Belongs to the MscS (TC 1.A.23) family.</text>
</comment>
<comment type="subcellular location">
    <subcellularLocation>
        <location evidence="1">Cell membrane</location>
        <topology evidence="1">Multi-pass membrane protein</topology>
    </subcellularLocation>
</comment>
<dbReference type="Gene3D" id="3.30.70.100">
    <property type="match status" value="1"/>
</dbReference>
<feature type="transmembrane region" description="Helical" evidence="7">
    <location>
        <begin position="291"/>
        <end position="317"/>
    </location>
</feature>
<feature type="transmembrane region" description="Helical" evidence="7">
    <location>
        <begin position="351"/>
        <end position="371"/>
    </location>
</feature>